<dbReference type="Proteomes" id="UP000490922">
    <property type="component" value="Unassembled WGS sequence"/>
</dbReference>
<dbReference type="CDD" id="cd02258">
    <property type="entry name" value="Peptidase_C25_N"/>
    <property type="match status" value="1"/>
</dbReference>
<dbReference type="SUPFAM" id="SSF52129">
    <property type="entry name" value="Caspase-like"/>
    <property type="match status" value="1"/>
</dbReference>
<organism evidence="3 4">
    <name type="scientific">Flavobacterium luteum</name>
    <dbReference type="NCBI Taxonomy" id="2026654"/>
    <lineage>
        <taxon>Bacteria</taxon>
        <taxon>Pseudomonadati</taxon>
        <taxon>Bacteroidota</taxon>
        <taxon>Flavobacteriia</taxon>
        <taxon>Flavobacteriales</taxon>
        <taxon>Flavobacteriaceae</taxon>
        <taxon>Flavobacterium</taxon>
    </lineage>
</organism>
<dbReference type="Pfam" id="PF01364">
    <property type="entry name" value="Peptidase_C25"/>
    <property type="match status" value="1"/>
</dbReference>
<dbReference type="Gene3D" id="3.40.50.1460">
    <property type="match status" value="1"/>
</dbReference>
<evidence type="ECO:0000256" key="1">
    <source>
        <dbReference type="ARBA" id="ARBA00022729"/>
    </source>
</evidence>
<dbReference type="NCBIfam" id="NF033707">
    <property type="entry name" value="T9SS_sortase"/>
    <property type="match status" value="1"/>
</dbReference>
<dbReference type="InterPro" id="IPR029030">
    <property type="entry name" value="Caspase-like_dom_sf"/>
</dbReference>
<dbReference type="GO" id="GO:0008234">
    <property type="term" value="F:cysteine-type peptidase activity"/>
    <property type="evidence" value="ECO:0007669"/>
    <property type="project" value="InterPro"/>
</dbReference>
<dbReference type="OrthoDB" id="9809780at2"/>
<accession>A0A7J5A7N5</accession>
<dbReference type="Gene3D" id="2.60.40.4070">
    <property type="match status" value="1"/>
</dbReference>
<comment type="caution">
    <text evidence="3">The sequence shown here is derived from an EMBL/GenBank/DDBJ whole genome shotgun (WGS) entry which is preliminary data.</text>
</comment>
<evidence type="ECO:0000313" key="4">
    <source>
        <dbReference type="Proteomes" id="UP000490922"/>
    </source>
</evidence>
<evidence type="ECO:0000313" key="3">
    <source>
        <dbReference type="EMBL" id="KAB1153591.1"/>
    </source>
</evidence>
<dbReference type="InterPro" id="IPR029031">
    <property type="entry name" value="Gingipain_N_sf"/>
</dbReference>
<name>A0A7J5A7N5_9FLAO</name>
<keyword evidence="1" id="KW-0732">Signal</keyword>
<dbReference type="InterPro" id="IPR001769">
    <property type="entry name" value="Gingipain"/>
</dbReference>
<reference evidence="3 4" key="1">
    <citation type="submission" date="2019-09" db="EMBL/GenBank/DDBJ databases">
        <title>Flavobacterium sp. nov., isolated from glacier ice.</title>
        <authorList>
            <person name="Liu Q."/>
        </authorList>
    </citation>
    <scope>NUCLEOTIDE SEQUENCE [LARGE SCALE GENOMIC DNA]</scope>
    <source>
        <strain evidence="3 4">NBRC 112527</strain>
    </source>
</reference>
<sequence>MRKIIYLSLILYSFVCSSQQKGDIAINWIEKTKVSFGSYELNIPQFNPDNFEFDSFKKQLFFKIKLNLPSEIDENNLQITNVVYESITDLALGDLNLKVIPNSINASIKSLKARNNYFALLTLSPIIKDANGFKKIKSFTYSIKTANSNSRIKNNARTNLNGISNSVLSTGEWHRFYVIKSGAYYINKSFLKQMGVSTDGIDPKKIKIYGNGGRMIPLKNSDYYPDDLIENAIQVVGESDGVFNDNDYILFYAEGVDKWNNESQTTNNLYDNKSYYYINTQGLDGKRVPNTIQPAENRDLIINTFDDYQYYETDKVNIVRLGRRWLGEQFSIDNEQDFEFNIPNIVTTSPVSMTVIGAAISPSSTSFEVKANNQIAGTISFSQIGGSAEADLSDLSTSISASEKITVSLKYDNKGVPDSKGYLDYIFLKSNRNLKGFGKQFNFQYDLASSALGIGEYQITDASSIQQVWDITDIYNVTKIENSNQTLFTFKANLGETRKYLAVDLNDLYTPLKDSQTAVANQNLKGTIFNDTQGKFQDIDYIIICPRFLTNQAEKLANFHRKYSNLNVKVVNLETIYPEFSSGKQDIGAIRNFIKYVYFNASSPEKRIQYLNLFGDASYDFKNRVSINGNIVPIYHALSSFTTGESSFASDDFFGMMDENEGNIDISEGGLDIAVGRMIANTTLQADELVNKVIEYHDIKSYGNWRNNIVVVSDDSDKTSDRSLQSRINNMADKIVLEKPFFNLNKILLDSYVQETSAGGARYPKARQELFNAFEKGALVFNYLGHGGEDGLSQERIWEKSDGQNLSNRYKYPLFITITCDFSRFDNPFRPTAGEYTYWNPKGGAISMITTIREIGQTTGENFNDVLARYLFSYGSNEYTSIAESLRLAKNNFGPRTDVVFYLGDPALKLDVPQPKINLTKVNDLPISGPVDDFKSLAYVKLAGEVTDENNNPLSSYNGELSVQIFDKNIMRTTLDNDNNSPAINFNTLGETIFRGNATITNGQFEFGFVVPRDISIPVNNGRISFYGKRDEILLDKTGFDTSIRIGGVNQNAVADKTNPTVRLFMNDQTFISGGITNESPLFLAFLEDENGINTASGIGHDIIAILDGDENNPIKLNDYYETELDDYKKGKLKFPFRNLAKGLHTITFKAWDVYNNPVTSEIQFIVVGDESITLTNVLNYPNPFVNYTQFWFTHNRPFEPLEVQVQIMTITGKIVWTKNQTITTDGFLSREITWDGKDDFGDKIGKGTYVYKLTVKSTLTNSKTEKFEKLVIL</sequence>
<evidence type="ECO:0000259" key="2">
    <source>
        <dbReference type="Pfam" id="PF01364"/>
    </source>
</evidence>
<protein>
    <submittedName>
        <fullName evidence="3">Type IX secretion system sortase PorU</fullName>
    </submittedName>
</protein>
<gene>
    <name evidence="3" type="primary">porU</name>
    <name evidence="3" type="ORF">F6464_14145</name>
</gene>
<keyword evidence="4" id="KW-1185">Reference proteome</keyword>
<dbReference type="AlphaFoldDB" id="A0A7J5A7N5"/>
<dbReference type="GO" id="GO:0006508">
    <property type="term" value="P:proteolysis"/>
    <property type="evidence" value="ECO:0007669"/>
    <property type="project" value="InterPro"/>
</dbReference>
<proteinExistence type="predicted"/>
<feature type="domain" description="Gingipain" evidence="2">
    <location>
        <begin position="541"/>
        <end position="910"/>
    </location>
</feature>
<dbReference type="EMBL" id="WAEM01000014">
    <property type="protein sequence ID" value="KAB1153591.1"/>
    <property type="molecule type" value="Genomic_DNA"/>
</dbReference>
<dbReference type="Gene3D" id="3.40.50.10390">
    <property type="entry name" value="Gingipain r, domain 1"/>
    <property type="match status" value="1"/>
</dbReference>